<sequence>MRLLLAVLGLSAPILARSFLCATSSPTTTTTTTLLTAWTVLHRGFLSVPLRALLASTETELGIACLPFATDGLFLARALFARLPEIAPRSLIVIVQEVQIGQLAFAELFDVAQCFASLFFAFFRRLSLDQFADASLFAQLPHTFRLRNAFLLVEQHLADALHVLVRFGHLGEVIIRALRGNAQIVKPLDTLDGGRLCLTVEQDLTLEIIQHRVDFGCDVWDLAVAFELVLTLLLMLLDLDGQLGCEWGQVVHQIHTLDPGRLQHACFQSRFQLRCVVDRLVFLRLDHIQPRFQLVLSECLT</sequence>
<keyword evidence="1" id="KW-0732">Signal</keyword>
<accession>A0A2M3ZMM4</accession>
<evidence type="ECO:0000256" key="1">
    <source>
        <dbReference type="SAM" id="SignalP"/>
    </source>
</evidence>
<proteinExistence type="predicted"/>
<evidence type="ECO:0000313" key="2">
    <source>
        <dbReference type="EMBL" id="MBW29827.1"/>
    </source>
</evidence>
<feature type="signal peptide" evidence="1">
    <location>
        <begin position="1"/>
        <end position="16"/>
    </location>
</feature>
<dbReference type="EMBL" id="GGFM01009076">
    <property type="protein sequence ID" value="MBW29827.1"/>
    <property type="molecule type" value="Transcribed_RNA"/>
</dbReference>
<protein>
    <submittedName>
        <fullName evidence="2">Putative secreted peptide</fullName>
    </submittedName>
</protein>
<dbReference type="AlphaFoldDB" id="A0A2M3ZMM4"/>
<feature type="chain" id="PRO_5014785604" evidence="1">
    <location>
        <begin position="17"/>
        <end position="301"/>
    </location>
</feature>
<organism evidence="2">
    <name type="scientific">Anopheles braziliensis</name>
    <dbReference type="NCBI Taxonomy" id="58242"/>
    <lineage>
        <taxon>Eukaryota</taxon>
        <taxon>Metazoa</taxon>
        <taxon>Ecdysozoa</taxon>
        <taxon>Arthropoda</taxon>
        <taxon>Hexapoda</taxon>
        <taxon>Insecta</taxon>
        <taxon>Pterygota</taxon>
        <taxon>Neoptera</taxon>
        <taxon>Endopterygota</taxon>
        <taxon>Diptera</taxon>
        <taxon>Nematocera</taxon>
        <taxon>Culicoidea</taxon>
        <taxon>Culicidae</taxon>
        <taxon>Anophelinae</taxon>
        <taxon>Anopheles</taxon>
    </lineage>
</organism>
<name>A0A2M3ZMM4_9DIPT</name>
<reference evidence="2" key="1">
    <citation type="submission" date="2018-01" db="EMBL/GenBank/DDBJ databases">
        <title>An insight into the sialome of Amazonian anophelines.</title>
        <authorList>
            <person name="Ribeiro J.M."/>
            <person name="Scarpassa V."/>
            <person name="Calvo E."/>
        </authorList>
    </citation>
    <scope>NUCLEOTIDE SEQUENCE</scope>
    <source>
        <tissue evidence="2">Salivary glands</tissue>
    </source>
</reference>